<dbReference type="SMART" id="SM00034">
    <property type="entry name" value="CLECT"/>
    <property type="match status" value="2"/>
</dbReference>
<dbReference type="Pfam" id="PF00059">
    <property type="entry name" value="Lectin_C"/>
    <property type="match status" value="1"/>
</dbReference>
<dbReference type="InterPro" id="IPR001304">
    <property type="entry name" value="C-type_lectin-like"/>
</dbReference>
<feature type="domain" description="C-type lectin" evidence="1">
    <location>
        <begin position="974"/>
        <end position="1088"/>
    </location>
</feature>
<dbReference type="InterPro" id="IPR010221">
    <property type="entry name" value="VCBS_dom"/>
</dbReference>
<dbReference type="Gene3D" id="2.120.10.30">
    <property type="entry name" value="TolB, C-terminal domain"/>
    <property type="match status" value="2"/>
</dbReference>
<dbReference type="InterPro" id="IPR016186">
    <property type="entry name" value="C-type_lectin-like/link_sf"/>
</dbReference>
<dbReference type="Gene3D" id="3.10.100.10">
    <property type="entry name" value="Mannose-Binding Protein A, subunit A"/>
    <property type="match status" value="2"/>
</dbReference>
<name>A0A381U626_9ZZZZ</name>
<dbReference type="GO" id="GO:0005509">
    <property type="term" value="F:calcium ion binding"/>
    <property type="evidence" value="ECO:0007669"/>
    <property type="project" value="InterPro"/>
</dbReference>
<evidence type="ECO:0000313" key="3">
    <source>
        <dbReference type="EMBL" id="SVA23211.1"/>
    </source>
</evidence>
<dbReference type="InterPro" id="IPR016187">
    <property type="entry name" value="CTDL_fold"/>
</dbReference>
<dbReference type="InterPro" id="IPR040853">
    <property type="entry name" value="RapA2_cadherin-like"/>
</dbReference>
<evidence type="ECO:0000259" key="1">
    <source>
        <dbReference type="PROSITE" id="PS50041"/>
    </source>
</evidence>
<dbReference type="PROSITE" id="PS50268">
    <property type="entry name" value="CADHERIN_2"/>
    <property type="match status" value="1"/>
</dbReference>
<sequence>MIMKNTLSTLFLLISLLIYSNPHPIPINVIAAPETSSAAITINEGATVNINLADYTTGDPTSYTIVSQPAQKTSFDGNGGNYTYVHNGSEAPTDSFTFKATNADGDSNTSTITINVTNVNDAPTVDDIAKTVDEGSSVEITVIGKDAENTEVSITNSNPSNGTVTKDATTGIFTYTHNGSDTTSDSFTVTATEKANTQNGGNNLLSGSGTVTITITAVNDAPVVNAATINVDEGGSSIGTIFDATDSDSSTLTSSVTINPSNGTVTLDTNNPLNYTYTHDGSETTTDSFTYSISDSALSSSAIISVTINAQNDAPAANADSYYISAAEYTITKPGIGVLRNDVDPEDDDMTVEIAGLPTYGAVTLNADGTFSYTPSADAVATFNNDSFTYIAKDASGTASTAATVTVTLATLIPVPDTYNLNEGALLQVAADQGLRANDVDSNNFSIDSVKVATAPKYGTLTLNKEDGSFTYQHDSSENRRDTFEYKIKNSNGDESEKTFVTLFSSNVNDAPTSSGTAVTLNEGAEKTFSLSYTDTDTTADQMVFTITSQPTNGNLIDNTAGSVRYIHNGGETTSDSFTYTVGDGEFTTSAATASITVTAVNDLPVASALSITVAEGGTKTPIALAATDVETADNTLTFKLETAPTNGTVTISDAGVWTYTHNGTETTSDSFAYSASDGTANGSPATVSVTVTSVNSSPVTTAVSFTLNEGANTIYDLATNTTDSDTGAGTIKYIIVSVPPNGALTDPGNSNAAVSAGTQIAGSSVTYTHNGGETTSDSFTFKANDTNSDSNTSTATATVTAVNDATTIAATTDGSADYTVNEKDKVDITIVGSDVDSTTLTYTIVSTPSSGTLTSTDGADLTNGNTVSGGILTYTNTSTISSNATDSFQVKANDGTVDSATATINIAITAIDESKPQIILEAGSNTVAEDVGTVTITASLVSNTFYSVRRDMDAATVSAFATNSLGFKYLGETGGHKYYLKQENSNYSVAKADALAKGGYLAVFETEAEETWLFDKLQSSKANFTGQWFWFGLNYKLTGDAWQWINGATYDNSSYKNWRSGYPSDAENKKAVKNYDNGGTEGYGWQNVPETDNASGYIIEFDSSVNASAATTVNLAYTGSAQNTNGDSTADSGDDWTINANSITIAQDASSATATVTVVNDSTAEGTEPITITGTSADTGVAIVKGSLKTITINIQDNEDAVATMTTSANKVTYTEGTDTSITIVGTLDFAKSFDATIGLTISGTATAGTDFTSSDEGYLSDLSFSGISRVYGIVVDGSGNYYAGDADGRKIHKMTSGGTITSIGSGSYGDFSTAPSTGSGAKFKDIRDMDIDSSGKIYFIDQNAIRILDPSNERIYYVAGSNDWSDTMVPSGSSSAVVSTNARFRYLKGIAVNAAGTIIYVTDENVIRKIYTNDSDNIFTNSSAEDFNNIKVVNVGSVSNEWGWSEDNVSASSARLEGPRAIDIDSNGDVLVGDYWGIKKFTFGSQSSDPKYLKVVEKGWSEKYGLVADASNNIYFGARNESYIYKYVASTGSLVKIIDSSSDEGTVNGALSSAKIAKPMGMTLHPSTGNLVFVQYDDKKARTIDFSSKIRIPAGQTTGTYVLNIKDESFYEDPETIKLVPAGTNVSINVKNLKTESSVDYLSFDSTTDDKTDGTNGIILASDDAAPTVQVIATETSIAENGGVSKVSFQIGGAAESGTKMDLDDGLKGEFPSIGNYQDHKYYIVQEWINWEDARDRAIALGGYLLTINSEAENTFIKDNLGDNYKWDSYWIGYNDKDEEGTFVWANGSDATYTNWNQGEPNNAGEEDVVEFNGHNGRWNDLPSNHGRFFIIEFSGTISAKDVVIPFVVTRSAGFSETSGTDATFTDSGNVTISAGQSKVDLTVTGVNDNDNEATETITYTITDDITAGTYDAANSVASVSIIDDEAPAVTWATSAANMNENGGSITITATSDQAKTTNSKLNLTVTDGGATRDLDYSIAELQKVSTLAGSSYGFKDGIG</sequence>
<dbReference type="Pfam" id="PF16184">
    <property type="entry name" value="Cadherin_3"/>
    <property type="match status" value="1"/>
</dbReference>
<accession>A0A381U626</accession>
<dbReference type="NCBIfam" id="NF012211">
    <property type="entry name" value="tand_rpt_95"/>
    <property type="match status" value="5"/>
</dbReference>
<feature type="domain" description="Cadherin" evidence="2">
    <location>
        <begin position="24"/>
        <end position="125"/>
    </location>
</feature>
<proteinExistence type="predicted"/>
<reference evidence="3" key="1">
    <citation type="submission" date="2018-05" db="EMBL/GenBank/DDBJ databases">
        <authorList>
            <person name="Lanie J.A."/>
            <person name="Ng W.-L."/>
            <person name="Kazmierczak K.M."/>
            <person name="Andrzejewski T.M."/>
            <person name="Davidsen T.M."/>
            <person name="Wayne K.J."/>
            <person name="Tettelin H."/>
            <person name="Glass J.I."/>
            <person name="Rusch D."/>
            <person name="Podicherti R."/>
            <person name="Tsui H.-C.T."/>
            <person name="Winkler M.E."/>
        </authorList>
    </citation>
    <scope>NUCLEOTIDE SEQUENCE</scope>
</reference>
<dbReference type="InterPro" id="IPR051561">
    <property type="entry name" value="FRAS1_ECM"/>
</dbReference>
<evidence type="ECO:0008006" key="4">
    <source>
        <dbReference type="Google" id="ProtNLM"/>
    </source>
</evidence>
<dbReference type="EMBL" id="UINC01005733">
    <property type="protein sequence ID" value="SVA23211.1"/>
    <property type="molecule type" value="Genomic_DNA"/>
</dbReference>
<dbReference type="SUPFAM" id="SSF63829">
    <property type="entry name" value="Calcium-dependent phosphotriesterase"/>
    <property type="match status" value="1"/>
</dbReference>
<organism evidence="3">
    <name type="scientific">marine metagenome</name>
    <dbReference type="NCBI Taxonomy" id="408172"/>
    <lineage>
        <taxon>unclassified sequences</taxon>
        <taxon>metagenomes</taxon>
        <taxon>ecological metagenomes</taxon>
    </lineage>
</organism>
<dbReference type="PROSITE" id="PS50041">
    <property type="entry name" value="C_TYPE_LECTIN_2"/>
    <property type="match status" value="2"/>
</dbReference>
<dbReference type="Gene3D" id="2.60.40.2030">
    <property type="match status" value="1"/>
</dbReference>
<gene>
    <name evidence="3" type="ORF">METZ01_LOCUS76065</name>
</gene>
<dbReference type="NCBIfam" id="TIGR01965">
    <property type="entry name" value="VCBS_repeat"/>
    <property type="match status" value="2"/>
</dbReference>
<dbReference type="Pfam" id="PF17963">
    <property type="entry name" value="Big_9"/>
    <property type="match status" value="3"/>
</dbReference>
<dbReference type="Gene3D" id="2.60.40.2810">
    <property type="match status" value="1"/>
</dbReference>
<dbReference type="GO" id="GO:0016020">
    <property type="term" value="C:membrane"/>
    <property type="evidence" value="ECO:0007669"/>
    <property type="project" value="InterPro"/>
</dbReference>
<protein>
    <recommendedName>
        <fullName evidence="4">C-type lectin domain-containing protein</fullName>
    </recommendedName>
</protein>
<dbReference type="SUPFAM" id="SSF141072">
    <property type="entry name" value="CalX-like"/>
    <property type="match status" value="2"/>
</dbReference>
<dbReference type="SUPFAM" id="SSF56436">
    <property type="entry name" value="C-type lectin-like"/>
    <property type="match status" value="2"/>
</dbReference>
<dbReference type="InterPro" id="IPR038081">
    <property type="entry name" value="CalX-like_sf"/>
</dbReference>
<dbReference type="CDD" id="cd00037">
    <property type="entry name" value="CLECT"/>
    <property type="match status" value="2"/>
</dbReference>
<dbReference type="Pfam" id="PF17803">
    <property type="entry name" value="Cadherin_4"/>
    <property type="match status" value="3"/>
</dbReference>
<dbReference type="GO" id="GO:0007156">
    <property type="term" value="P:homophilic cell adhesion via plasma membrane adhesion molecules"/>
    <property type="evidence" value="ECO:0007669"/>
    <property type="project" value="InterPro"/>
</dbReference>
<dbReference type="PANTHER" id="PTHR45739:SF8">
    <property type="entry name" value="FRAS1-RELATED EXTRACELLULAR MATRIX PROTEIN 1"/>
    <property type="match status" value="1"/>
</dbReference>
<dbReference type="PANTHER" id="PTHR45739">
    <property type="entry name" value="MATRIX PROTEIN, PUTATIVE-RELATED"/>
    <property type="match status" value="1"/>
</dbReference>
<dbReference type="InterPro" id="IPR002126">
    <property type="entry name" value="Cadherin-like_dom"/>
</dbReference>
<dbReference type="InterPro" id="IPR011042">
    <property type="entry name" value="6-blade_b-propeller_TolB-like"/>
</dbReference>
<evidence type="ECO:0000259" key="2">
    <source>
        <dbReference type="PROSITE" id="PS50268"/>
    </source>
</evidence>
<feature type="domain" description="C-type lectin" evidence="1">
    <location>
        <begin position="1719"/>
        <end position="1835"/>
    </location>
</feature>
<feature type="non-terminal residue" evidence="3">
    <location>
        <position position="2002"/>
    </location>
</feature>
<dbReference type="GO" id="GO:0009653">
    <property type="term" value="P:anatomical structure morphogenesis"/>
    <property type="evidence" value="ECO:0007669"/>
    <property type="project" value="TreeGrafter"/>
</dbReference>